<feature type="domain" description="TLDc" evidence="2">
    <location>
        <begin position="604"/>
        <end position="780"/>
    </location>
</feature>
<dbReference type="SMART" id="SM00584">
    <property type="entry name" value="TLDc"/>
    <property type="match status" value="3"/>
</dbReference>
<feature type="domain" description="BTB" evidence="1">
    <location>
        <begin position="891"/>
        <end position="956"/>
    </location>
</feature>
<organism evidence="3 4">
    <name type="scientific">Pocillopora damicornis</name>
    <name type="common">Cauliflower coral</name>
    <name type="synonym">Millepora damicornis</name>
    <dbReference type="NCBI Taxonomy" id="46731"/>
    <lineage>
        <taxon>Eukaryota</taxon>
        <taxon>Metazoa</taxon>
        <taxon>Cnidaria</taxon>
        <taxon>Anthozoa</taxon>
        <taxon>Hexacorallia</taxon>
        <taxon>Scleractinia</taxon>
        <taxon>Astrocoeniina</taxon>
        <taxon>Pocilloporidae</taxon>
        <taxon>Pocillopora</taxon>
    </lineage>
</organism>
<name>A0A3M6TEQ1_POCDA</name>
<gene>
    <name evidence="3" type="ORF">pdam_00013462</name>
</gene>
<reference evidence="3 4" key="1">
    <citation type="journal article" date="2018" name="Sci. Rep.">
        <title>Comparative analysis of the Pocillopora damicornis genome highlights role of immune system in coral evolution.</title>
        <authorList>
            <person name="Cunning R."/>
            <person name="Bay R.A."/>
            <person name="Gillette P."/>
            <person name="Baker A.C."/>
            <person name="Traylor-Knowles N."/>
        </authorList>
    </citation>
    <scope>NUCLEOTIDE SEQUENCE [LARGE SCALE GENOMIC DNA]</scope>
    <source>
        <strain evidence="3">RSMAS</strain>
        <tissue evidence="3">Whole animal</tissue>
    </source>
</reference>
<accession>A0A3M6TEQ1</accession>
<evidence type="ECO:0008006" key="5">
    <source>
        <dbReference type="Google" id="ProtNLM"/>
    </source>
</evidence>
<feature type="domain" description="BTB" evidence="1">
    <location>
        <begin position="103"/>
        <end position="172"/>
    </location>
</feature>
<protein>
    <recommendedName>
        <fullName evidence="5">BTB domain-containing protein</fullName>
    </recommendedName>
</protein>
<proteinExistence type="predicted"/>
<feature type="domain" description="BTB" evidence="1">
    <location>
        <begin position="2"/>
        <end position="71"/>
    </location>
</feature>
<dbReference type="PANTHER" id="PTHR14499:SF136">
    <property type="entry name" value="GH08630P"/>
    <property type="match status" value="1"/>
</dbReference>
<dbReference type="SUPFAM" id="SSF54695">
    <property type="entry name" value="POZ domain"/>
    <property type="match status" value="7"/>
</dbReference>
<dbReference type="OrthoDB" id="10025005at2759"/>
<dbReference type="EMBL" id="RCHS01003769">
    <property type="protein sequence ID" value="RMX39860.1"/>
    <property type="molecule type" value="Genomic_DNA"/>
</dbReference>
<evidence type="ECO:0000313" key="3">
    <source>
        <dbReference type="EMBL" id="RMX39860.1"/>
    </source>
</evidence>
<feature type="domain" description="BTB" evidence="1">
    <location>
        <begin position="408"/>
        <end position="477"/>
    </location>
</feature>
<evidence type="ECO:0000313" key="4">
    <source>
        <dbReference type="Proteomes" id="UP000275408"/>
    </source>
</evidence>
<dbReference type="Pfam" id="PF07534">
    <property type="entry name" value="TLD"/>
    <property type="match status" value="4"/>
</dbReference>
<comment type="caution">
    <text evidence="3">The sequence shown here is derived from an EMBL/GenBank/DDBJ whole genome shotgun (WGS) entry which is preliminary data.</text>
</comment>
<dbReference type="Pfam" id="PF02214">
    <property type="entry name" value="BTB_2"/>
    <property type="match status" value="7"/>
</dbReference>
<dbReference type="Gene3D" id="3.30.710.10">
    <property type="entry name" value="Potassium Channel Kv1.1, Chain A"/>
    <property type="match status" value="7"/>
</dbReference>
<evidence type="ECO:0000259" key="2">
    <source>
        <dbReference type="PROSITE" id="PS51886"/>
    </source>
</evidence>
<keyword evidence="4" id="KW-1185">Reference proteome</keyword>
<dbReference type="SMART" id="SM00225">
    <property type="entry name" value="BTB"/>
    <property type="match status" value="7"/>
</dbReference>
<evidence type="ECO:0000259" key="1">
    <source>
        <dbReference type="PROSITE" id="PS50097"/>
    </source>
</evidence>
<dbReference type="PROSITE" id="PS51886">
    <property type="entry name" value="TLDC"/>
    <property type="match status" value="4"/>
</dbReference>
<feature type="domain" description="TLDc" evidence="2">
    <location>
        <begin position="986"/>
        <end position="1161"/>
    </location>
</feature>
<sequence>MQSVKLNVGGHYFTTSLQTLTKDPNSMLAAMFLETFEMKPSEDGAFFIDRDGTHFRFILNYLRTGKLTSPEGEAALKELQEEAEFYQIEGLIEKLKVNSESLTSVKLNVGGHHFTTSLQTLTRDPNSMLAAMFSGKFPMEPHGDGAFFIDRDGTHFRFILNYLRTGKLTFPEGATALAEFKEEADFYQIQGILDELDDTRLKSEILTDEEHRSILVSWLPPKGEIGRRRRYRLLFRASRDGFSAATFHSKCDDKGPTITIVQSGDNKFGGFTDSSWGRDSDENCREAFLFSMVNPFGSAPTKMLLRPDPEVNWSGRPGGKSSNLPILVGILPEAQSGPAFGSRQEDTFRRYDLLISGNANVRDSSSESLGASYQCPEGYKGTFFTGKRSFMVSNYEVFENGHDQGISSTVKLNVGGHFFTTSRQTLTKDPNSMLAIMFSGKFDMKPSEDGTMFIDRDGTHFRFILNYLRSGKLTLPEGSTALKELMEEAEFYQIQGILDELKSVTDNLTIVKLNVGGHHFTTSLQTLKKDPKSRLCAMFSGEHVNNSTFIIDRDGTHFRYILNYLRDGDARLPEDESALKELEAEAQFYQVEGILMKLSVMSEIITNEEHTAKLLSFLPLLDSRRKRHHLRLLFRASRDGFFAKTFHSMCDNKGPTVTIVRSGENIFGGFTEQSWNSDGDYARCSKSFLFTLVNPQGLEPTKMPITTDGQKYGICCYSEYGPTFGRGLYGGYALKISDHANVRSSDFGISDSYDFHQDFRTFFTGKTQFLVSDYEVFSLVQKVDNMQHDQSILSIVKLNVGGHYFTTSLQTLTKDPNSMLAAMFSGKFEMEPRGDGAFFIDRDGTHFRFILNYLRTGKLTLPDGATFLKELAEEAEFYQIQGILDELKSISSVKLNVGGHYFTTTLQTLTKDRNSRLAAMFSGKHAENGTLFLDRDGKHFRFILNYLRNGELVLPDGATFVEELLTEAEFYQIKGIQMKLSIRSEILTNEEHISLLLSWLPLLDSGKRRHRFRLLFRASRDGFAAATFHSRCDNKGPTVTIVKSGNNNSLGNVSGENGHSRCTEAFLFSMINPHGHQPTKIPLTRPYESRYGISYGFDQGPTFGGRERGGRWALKISDNADVSYSESCDDDNAYDFPLESEPFFTGSSRFVVTDYEVFLLEIVCLWCTSSRVKHRALLRCLKAFLFSLVNLQGLEPTKMPITFGQKYGICSYSEYRPTLGRGLYGGYALKISDHENMCTSDFGISDSYDFHQDFRNELLFSLRKSNFSGDIQIQKASNMQQGQRIFSFPSIVKLNVGGHYFTTSLQTLTRDPNSKLAGMFSGKFGMNRLEDGAFFIDRDGTHFRFILNYLRNGELVLPDGAKFLKELETEAQFYQIEGILIRLSLFSEILTNEEHINVLLGWLPFHDARMRRRRLGLLYRASRDGFAAECFHSRCDNNGPTVTIVKSGEYIFGGFTEQSWTSQNRYLSCTEAFLFSMVNPHGHEPTKIPLTLQGQGNFISCRADLGPTFGGEFYGQHALSISDHANISHSESNNNYNVYNFLPERETFFTGNSRFVVTDYEVFSLN</sequence>
<feature type="domain" description="TLDc" evidence="2">
    <location>
        <begin position="1389"/>
        <end position="1566"/>
    </location>
</feature>
<dbReference type="GO" id="GO:0051260">
    <property type="term" value="P:protein homooligomerization"/>
    <property type="evidence" value="ECO:0007669"/>
    <property type="project" value="InterPro"/>
</dbReference>
<dbReference type="PANTHER" id="PTHR14499">
    <property type="entry name" value="POTASSIUM CHANNEL TETRAMERIZATION DOMAIN-CONTAINING"/>
    <property type="match status" value="1"/>
</dbReference>
<feature type="domain" description="BTB" evidence="1">
    <location>
        <begin position="794"/>
        <end position="863"/>
    </location>
</feature>
<dbReference type="InterPro" id="IPR011333">
    <property type="entry name" value="SKP1/BTB/POZ_sf"/>
</dbReference>
<dbReference type="InterPro" id="IPR003131">
    <property type="entry name" value="T1-type_BTB"/>
</dbReference>
<dbReference type="InterPro" id="IPR006571">
    <property type="entry name" value="TLDc_dom"/>
</dbReference>
<dbReference type="PROSITE" id="PS50097">
    <property type="entry name" value="BTB"/>
    <property type="match status" value="5"/>
</dbReference>
<dbReference type="InterPro" id="IPR000210">
    <property type="entry name" value="BTB/POZ_dom"/>
</dbReference>
<feature type="domain" description="TLDc" evidence="2">
    <location>
        <begin position="205"/>
        <end position="401"/>
    </location>
</feature>
<dbReference type="Proteomes" id="UP000275408">
    <property type="component" value="Unassembled WGS sequence"/>
</dbReference>